<keyword evidence="2" id="KW-1185">Reference proteome</keyword>
<protein>
    <submittedName>
        <fullName evidence="1">Uncharacterized protein</fullName>
    </submittedName>
</protein>
<name>A0A835QNA1_VANPL</name>
<dbReference type="OrthoDB" id="4062651at2759"/>
<evidence type="ECO:0000313" key="2">
    <source>
        <dbReference type="Proteomes" id="UP000636800"/>
    </source>
</evidence>
<evidence type="ECO:0000313" key="1">
    <source>
        <dbReference type="EMBL" id="KAG0474106.1"/>
    </source>
</evidence>
<sequence>MEAVIDRPGVVATSSRIQAFVATTKTLSHYMWHLDLYLSYYIWHPGHDVDVKKAILGRGITINNSFWMFKIIIINKGSSFDSLPHLNLNNNNARSNLSYGVSTIRKLFGNNYHCDLNQHVSLLEWASTIMITCSRGYRQVAGQNRENMAINGAEPLDGDGNAGSQLVEIQQANLLGFHTNVLDLCMEDVCKNDPTLGYAQGNGCIIVSCGNVLKSFKDSLRGSPFANVDSFSREDRIAERGNVVRRRR</sequence>
<comment type="caution">
    <text evidence="1">The sequence shown here is derived from an EMBL/GenBank/DDBJ whole genome shotgun (WGS) entry which is preliminary data.</text>
</comment>
<dbReference type="Proteomes" id="UP000636800">
    <property type="component" value="Chromosome 7"/>
</dbReference>
<dbReference type="AlphaFoldDB" id="A0A835QNA1"/>
<reference evidence="1 2" key="1">
    <citation type="journal article" date="2020" name="Nat. Food">
        <title>A phased Vanilla planifolia genome enables genetic improvement of flavour and production.</title>
        <authorList>
            <person name="Hasing T."/>
            <person name="Tang H."/>
            <person name="Brym M."/>
            <person name="Khazi F."/>
            <person name="Huang T."/>
            <person name="Chambers A.H."/>
        </authorList>
    </citation>
    <scope>NUCLEOTIDE SEQUENCE [LARGE SCALE GENOMIC DNA]</scope>
    <source>
        <tissue evidence="1">Leaf</tissue>
    </source>
</reference>
<accession>A0A835QNA1</accession>
<gene>
    <name evidence="1" type="ORF">HPP92_015963</name>
</gene>
<organism evidence="1 2">
    <name type="scientific">Vanilla planifolia</name>
    <name type="common">Vanilla</name>
    <dbReference type="NCBI Taxonomy" id="51239"/>
    <lineage>
        <taxon>Eukaryota</taxon>
        <taxon>Viridiplantae</taxon>
        <taxon>Streptophyta</taxon>
        <taxon>Embryophyta</taxon>
        <taxon>Tracheophyta</taxon>
        <taxon>Spermatophyta</taxon>
        <taxon>Magnoliopsida</taxon>
        <taxon>Liliopsida</taxon>
        <taxon>Asparagales</taxon>
        <taxon>Orchidaceae</taxon>
        <taxon>Vanilloideae</taxon>
        <taxon>Vanilleae</taxon>
        <taxon>Vanilla</taxon>
    </lineage>
</organism>
<dbReference type="EMBL" id="JADCNL010000007">
    <property type="protein sequence ID" value="KAG0474106.1"/>
    <property type="molecule type" value="Genomic_DNA"/>
</dbReference>
<proteinExistence type="predicted"/>